<reference evidence="2 3" key="1">
    <citation type="submission" date="2024-01" db="EMBL/GenBank/DDBJ databases">
        <title>A draft genome for the cacao thread blight pathogen Marasmiellus scandens.</title>
        <authorList>
            <person name="Baruah I.K."/>
            <person name="Leung J."/>
            <person name="Bukari Y."/>
            <person name="Amoako-Attah I."/>
            <person name="Meinhardt L.W."/>
            <person name="Bailey B.A."/>
            <person name="Cohen S.P."/>
        </authorList>
    </citation>
    <scope>NUCLEOTIDE SEQUENCE [LARGE SCALE GENOMIC DNA]</scope>
    <source>
        <strain evidence="2 3">GH-19</strain>
    </source>
</reference>
<feature type="compositionally biased region" description="Low complexity" evidence="1">
    <location>
        <begin position="8"/>
        <end position="50"/>
    </location>
</feature>
<proteinExistence type="predicted"/>
<evidence type="ECO:0000313" key="3">
    <source>
        <dbReference type="Proteomes" id="UP001498398"/>
    </source>
</evidence>
<feature type="compositionally biased region" description="Polar residues" evidence="1">
    <location>
        <begin position="445"/>
        <end position="454"/>
    </location>
</feature>
<accession>A0ABR1JUE5</accession>
<keyword evidence="3" id="KW-1185">Reference proteome</keyword>
<name>A0ABR1JUE5_9AGAR</name>
<protein>
    <submittedName>
        <fullName evidence="2">Uncharacterized protein</fullName>
    </submittedName>
</protein>
<organism evidence="2 3">
    <name type="scientific">Marasmiellus scandens</name>
    <dbReference type="NCBI Taxonomy" id="2682957"/>
    <lineage>
        <taxon>Eukaryota</taxon>
        <taxon>Fungi</taxon>
        <taxon>Dikarya</taxon>
        <taxon>Basidiomycota</taxon>
        <taxon>Agaricomycotina</taxon>
        <taxon>Agaricomycetes</taxon>
        <taxon>Agaricomycetidae</taxon>
        <taxon>Agaricales</taxon>
        <taxon>Marasmiineae</taxon>
        <taxon>Omphalotaceae</taxon>
        <taxon>Marasmiellus</taxon>
    </lineage>
</organism>
<dbReference type="EMBL" id="JBANRG010000005">
    <property type="protein sequence ID" value="KAK7466474.1"/>
    <property type="molecule type" value="Genomic_DNA"/>
</dbReference>
<feature type="region of interest" description="Disordered" evidence="1">
    <location>
        <begin position="445"/>
        <end position="481"/>
    </location>
</feature>
<sequence length="559" mass="61218">MLDRLDLSSSSSSSSTQSSFGFNNSRSGSELDSPTDDTLPLSPSSSLSSLEIKNTSNIQEEQMPGSIDLYTQILRGMAARQRPLFEDELKGSTIASSNQGLVTPKISRLLQVCADDAGYQSDYERNENRSLLSRRKRLARRKAASKHCNDLSLSLEDERTPRCKTISDPEFTNNRHFIYYSSVQSCDTADNADAEKQHLPREIPIGLGIGLDLPLLSCATILTSEEVESNVVESAFGGTDIPIPPLQPVLHPIRLGLDSPSPIVPLPDSVDDSTFKPRLRPISAGLHSPSPILPLPSPRLTSLVESSSFLAFAFSPRAPRQLRLRSLPESSEMSPIDYLPPHTLQQTSCTTNFEGKNGPFLLFSNDHHNATGCSFQQKSQPEKQHLDKRKSYCRLGHGLPSSTSNPSLETCTLTAGSVPTMAMPLLSELRLMGLELNEDRVLAFPSSSRTTASPSEIPPHSQAKPVSHSSSAPHARRTPISLMSSQLPIRRLFTIHEVYDYNPETEVLVSPSAPHFATCSPSVSPDLFRNSASPVLKMMHQNDARANTIDVTHDGKLLF</sequence>
<dbReference type="Proteomes" id="UP001498398">
    <property type="component" value="Unassembled WGS sequence"/>
</dbReference>
<evidence type="ECO:0000313" key="2">
    <source>
        <dbReference type="EMBL" id="KAK7466474.1"/>
    </source>
</evidence>
<gene>
    <name evidence="2" type="ORF">VKT23_005195</name>
</gene>
<comment type="caution">
    <text evidence="2">The sequence shown here is derived from an EMBL/GenBank/DDBJ whole genome shotgun (WGS) entry which is preliminary data.</text>
</comment>
<evidence type="ECO:0000256" key="1">
    <source>
        <dbReference type="SAM" id="MobiDB-lite"/>
    </source>
</evidence>
<feature type="region of interest" description="Disordered" evidence="1">
    <location>
        <begin position="1"/>
        <end position="50"/>
    </location>
</feature>